<name>A0ABM1EH00_PRICU</name>
<dbReference type="Pfam" id="PF22528">
    <property type="entry name" value="PRMT_C"/>
    <property type="match status" value="1"/>
</dbReference>
<evidence type="ECO:0000256" key="5">
    <source>
        <dbReference type="ARBA" id="ARBA00042685"/>
    </source>
</evidence>
<evidence type="ECO:0000313" key="7">
    <source>
        <dbReference type="Proteomes" id="UP000695022"/>
    </source>
</evidence>
<proteinExistence type="predicted"/>
<evidence type="ECO:0000256" key="3">
    <source>
        <dbReference type="ARBA" id="ARBA00022691"/>
    </source>
</evidence>
<dbReference type="InterPro" id="IPR029063">
    <property type="entry name" value="SAM-dependent_MTases_sf"/>
</dbReference>
<dbReference type="SUPFAM" id="SSF53335">
    <property type="entry name" value="S-adenosyl-L-methionine-dependent methyltransferases"/>
    <property type="match status" value="1"/>
</dbReference>
<keyword evidence="7" id="KW-1185">Reference proteome</keyword>
<keyword evidence="1" id="KW-0489">Methyltransferase</keyword>
<evidence type="ECO:0000256" key="1">
    <source>
        <dbReference type="ARBA" id="ARBA00022603"/>
    </source>
</evidence>
<evidence type="ECO:0000256" key="2">
    <source>
        <dbReference type="ARBA" id="ARBA00022679"/>
    </source>
</evidence>
<dbReference type="PANTHER" id="PTHR11006">
    <property type="entry name" value="PROTEIN ARGININE N-METHYLTRANSFERASE"/>
    <property type="match status" value="1"/>
</dbReference>
<evidence type="ECO:0000259" key="6">
    <source>
        <dbReference type="Pfam" id="PF22528"/>
    </source>
</evidence>
<protein>
    <recommendedName>
        <fullName evidence="4">Protein arginine N-methyltransferase 6</fullName>
    </recommendedName>
    <alternativeName>
        <fullName evidence="5">Histone-arginine N-methyltransferase PRMT6</fullName>
    </alternativeName>
</protein>
<dbReference type="InterPro" id="IPR025799">
    <property type="entry name" value="Arg_MeTrfase"/>
</dbReference>
<sequence length="284" mass="32410">MSNEFTPIDHKNNSDHCIVSTLKKRKCTDDDNSYFRSYADIEIHEDMIADSVRTSAYRTAILKNYRQLYKKTVIDVGAGTGILSIFCVQAGAKHVYAVEASDMARQIEKLAAANNMQHRLSFWDTVPQDMYKINMASMRTYAEQCLMSRPHVMEVPGYWLQSHPQKLCDIDLYTVTTADLKTIEASFEFSCFGSTDINGFVVWFSVRFPGHITLSTSPYDSVTHWCQTVLYCQSMPVEQDSKVQGHLELRQSQANHRHLHITLKYRADDQSELEQVYSMGGDGS</sequence>
<evidence type="ECO:0000313" key="8">
    <source>
        <dbReference type="RefSeq" id="XP_014671471.1"/>
    </source>
</evidence>
<dbReference type="GeneID" id="106812165"/>
<dbReference type="CDD" id="cd02440">
    <property type="entry name" value="AdoMet_MTases"/>
    <property type="match status" value="1"/>
</dbReference>
<organism evidence="7 8">
    <name type="scientific">Priapulus caudatus</name>
    <name type="common">Priapulid worm</name>
    <dbReference type="NCBI Taxonomy" id="37621"/>
    <lineage>
        <taxon>Eukaryota</taxon>
        <taxon>Metazoa</taxon>
        <taxon>Ecdysozoa</taxon>
        <taxon>Scalidophora</taxon>
        <taxon>Priapulida</taxon>
        <taxon>Priapulimorpha</taxon>
        <taxon>Priapulimorphida</taxon>
        <taxon>Priapulidae</taxon>
        <taxon>Priapulus</taxon>
    </lineage>
</organism>
<feature type="domain" description="Protein arginine N-methyltransferase" evidence="6">
    <location>
        <begin position="115"/>
        <end position="270"/>
    </location>
</feature>
<dbReference type="PANTHER" id="PTHR11006:SF73">
    <property type="entry name" value="PROTEIN ARGININE N-METHYLTRANSFERASE 6"/>
    <property type="match status" value="1"/>
</dbReference>
<gene>
    <name evidence="8" type="primary">LOC106812165</name>
</gene>
<accession>A0ABM1EH00</accession>
<dbReference type="RefSeq" id="XP_014671471.1">
    <property type="nucleotide sequence ID" value="XM_014815985.1"/>
</dbReference>
<keyword evidence="3" id="KW-0949">S-adenosyl-L-methionine</keyword>
<dbReference type="Gene3D" id="2.70.160.11">
    <property type="entry name" value="Hnrnp arginine n-methyltransferase1"/>
    <property type="match status" value="1"/>
</dbReference>
<dbReference type="Proteomes" id="UP000695022">
    <property type="component" value="Unplaced"/>
</dbReference>
<keyword evidence="2" id="KW-0808">Transferase</keyword>
<dbReference type="InterPro" id="IPR055135">
    <property type="entry name" value="PRMT_dom"/>
</dbReference>
<evidence type="ECO:0000256" key="4">
    <source>
        <dbReference type="ARBA" id="ARBA00040406"/>
    </source>
</evidence>
<reference evidence="8" key="1">
    <citation type="submission" date="2025-08" db="UniProtKB">
        <authorList>
            <consortium name="RefSeq"/>
        </authorList>
    </citation>
    <scope>IDENTIFICATION</scope>
</reference>